<dbReference type="InterPro" id="IPR046867">
    <property type="entry name" value="AldOxase/xan_DH_MoCoBD2"/>
</dbReference>
<sequence length="187" mass="19722">MAVAAGQDPYEYRATRLKHLPRQLAVLRKAATEAQWDVPLAPGRGRGIALQECFGSIVAEVVEVTVKDGNLSVDRVVAVIDAGYAISPDGMKAQIESGIIYGLSAALYGEITIKDGAVAESNFHDYPSVRMSKAPVIETHIINSGETMGGAGEPGTPPIAPALANAIFNATGNRIRQLPIKNSTLNV</sequence>
<dbReference type="AlphaFoldDB" id="A0A0R2U2C0"/>
<evidence type="ECO:0000313" key="2">
    <source>
        <dbReference type="EMBL" id="KRO91954.1"/>
    </source>
</evidence>
<comment type="caution">
    <text evidence="2">The sequence shown here is derived from an EMBL/GenBank/DDBJ whole genome shotgun (WGS) entry which is preliminary data.</text>
</comment>
<dbReference type="EMBL" id="LICA01000395">
    <property type="protein sequence ID" value="KRO91954.1"/>
    <property type="molecule type" value="Genomic_DNA"/>
</dbReference>
<dbReference type="Pfam" id="PF20256">
    <property type="entry name" value="MoCoBD_2"/>
    <property type="match status" value="1"/>
</dbReference>
<dbReference type="Gene3D" id="3.30.365.10">
    <property type="entry name" value="Aldehyde oxidase/xanthine dehydrogenase, molybdopterin binding domain"/>
    <property type="match status" value="1"/>
</dbReference>
<name>A0A0R2U2C0_9GAMM</name>
<dbReference type="PANTHER" id="PTHR47495:SF2">
    <property type="entry name" value="ALDEHYDE DEHYDROGENASE"/>
    <property type="match status" value="1"/>
</dbReference>
<dbReference type="GO" id="GO:0016491">
    <property type="term" value="F:oxidoreductase activity"/>
    <property type="evidence" value="ECO:0007669"/>
    <property type="project" value="InterPro"/>
</dbReference>
<organism evidence="2 3">
    <name type="scientific">SAR92 bacterium BACL26 MAG-121220-bin70</name>
    <dbReference type="NCBI Taxonomy" id="1655626"/>
    <lineage>
        <taxon>Bacteria</taxon>
        <taxon>Pseudomonadati</taxon>
        <taxon>Pseudomonadota</taxon>
        <taxon>Gammaproteobacteria</taxon>
        <taxon>Cellvibrionales</taxon>
        <taxon>Porticoccaceae</taxon>
        <taxon>SAR92 clade</taxon>
    </lineage>
</organism>
<dbReference type="InterPro" id="IPR052516">
    <property type="entry name" value="N-heterocyclic_Hydroxylase"/>
</dbReference>
<reference evidence="2 3" key="1">
    <citation type="submission" date="2015-10" db="EMBL/GenBank/DDBJ databases">
        <title>Metagenome-Assembled Genomes uncover a global brackish microbiome.</title>
        <authorList>
            <person name="Hugerth L.W."/>
            <person name="Larsson J."/>
            <person name="Alneberg J."/>
            <person name="Lindh M.V."/>
            <person name="Legrand C."/>
            <person name="Pinhassi J."/>
            <person name="Andersson A.F."/>
        </authorList>
    </citation>
    <scope>NUCLEOTIDE SEQUENCE [LARGE SCALE GENOMIC DNA]</scope>
    <source>
        <strain evidence="2">BACL26 MAG-121220-bin70</strain>
    </source>
</reference>
<gene>
    <name evidence="2" type="ORF">ABS24_08330</name>
</gene>
<dbReference type="PANTHER" id="PTHR47495">
    <property type="entry name" value="ALDEHYDE DEHYDROGENASE"/>
    <property type="match status" value="1"/>
</dbReference>
<accession>A0A0R2U2C0</accession>
<protein>
    <recommendedName>
        <fullName evidence="1">Aldehyde oxidase/xanthine dehydrogenase second molybdopterin binding domain-containing protein</fullName>
    </recommendedName>
</protein>
<feature type="domain" description="Aldehyde oxidase/xanthine dehydrogenase second molybdopterin binding" evidence="1">
    <location>
        <begin position="53"/>
        <end position="135"/>
    </location>
</feature>
<evidence type="ECO:0000313" key="3">
    <source>
        <dbReference type="Proteomes" id="UP000051213"/>
    </source>
</evidence>
<dbReference type="Proteomes" id="UP000051213">
    <property type="component" value="Unassembled WGS sequence"/>
</dbReference>
<proteinExistence type="predicted"/>
<dbReference type="SUPFAM" id="SSF56003">
    <property type="entry name" value="Molybdenum cofactor-binding domain"/>
    <property type="match status" value="1"/>
</dbReference>
<dbReference type="InterPro" id="IPR037165">
    <property type="entry name" value="AldOxase/xan_DH_Mopterin-bd_sf"/>
</dbReference>
<evidence type="ECO:0000259" key="1">
    <source>
        <dbReference type="Pfam" id="PF20256"/>
    </source>
</evidence>